<sequence>MTKKERLAFVKKKSKQKRFIMEFCKPFSLELFDEDPLLKKELNVVLFNEEQTKLELFLRDGISVELVAQHMEKTLGISVDGIRTIEKGNSISNLLLA</sequence>
<evidence type="ECO:0000313" key="2">
    <source>
        <dbReference type="Proteomes" id="UP000288197"/>
    </source>
</evidence>
<proteinExistence type="predicted"/>
<dbReference type="AlphaFoldDB" id="A0A369B0D3"/>
<reference evidence="1 2" key="1">
    <citation type="submission" date="2017-05" db="EMBL/GenBank/DDBJ databases">
        <title>Vagococcus spp. assemblies.</title>
        <authorList>
            <person name="Gulvik C.A."/>
        </authorList>
    </citation>
    <scope>NUCLEOTIDE SEQUENCE [LARGE SCALE GENOMIC DNA]</scope>
    <source>
        <strain evidence="1 2">NCFB 2497</strain>
    </source>
</reference>
<organism evidence="1 2">
    <name type="scientific">Vagococcus fluvialis</name>
    <dbReference type="NCBI Taxonomy" id="2738"/>
    <lineage>
        <taxon>Bacteria</taxon>
        <taxon>Bacillati</taxon>
        <taxon>Bacillota</taxon>
        <taxon>Bacilli</taxon>
        <taxon>Lactobacillales</taxon>
        <taxon>Enterococcaceae</taxon>
        <taxon>Vagococcus</taxon>
    </lineage>
</organism>
<comment type="caution">
    <text evidence="1">The sequence shown here is derived from an EMBL/GenBank/DDBJ whole genome shotgun (WGS) entry which is preliminary data.</text>
</comment>
<gene>
    <name evidence="1" type="ORF">CBF32_00865</name>
</gene>
<name>A0A369B0D3_9ENTE</name>
<dbReference type="Proteomes" id="UP000288197">
    <property type="component" value="Unassembled WGS sequence"/>
</dbReference>
<dbReference type="RefSeq" id="WP_114288813.1">
    <property type="nucleotide sequence ID" value="NZ_CP122523.1"/>
</dbReference>
<dbReference type="GeneID" id="63145538"/>
<keyword evidence="2" id="KW-1185">Reference proteome</keyword>
<protein>
    <submittedName>
        <fullName evidence="1">Uncharacterized protein</fullName>
    </submittedName>
</protein>
<evidence type="ECO:0000313" key="1">
    <source>
        <dbReference type="EMBL" id="RSU05579.1"/>
    </source>
</evidence>
<dbReference type="EMBL" id="NGJX01000001">
    <property type="protein sequence ID" value="RSU05579.1"/>
    <property type="molecule type" value="Genomic_DNA"/>
</dbReference>
<accession>A0A369B0D3</accession>